<gene>
    <name evidence="1" type="ORF">C7B77_15000</name>
</gene>
<evidence type="ECO:0000313" key="2">
    <source>
        <dbReference type="Proteomes" id="UP000238937"/>
    </source>
</evidence>
<evidence type="ECO:0000313" key="1">
    <source>
        <dbReference type="EMBL" id="PSB55450.1"/>
    </source>
</evidence>
<proteinExistence type="predicted"/>
<accession>A0A2T1GD97</accession>
<dbReference type="RefSeq" id="WP_106306247.1">
    <property type="nucleotide sequence ID" value="NZ_PVWO01000186.1"/>
</dbReference>
<evidence type="ECO:0008006" key="3">
    <source>
        <dbReference type="Google" id="ProtNLM"/>
    </source>
</evidence>
<keyword evidence="2" id="KW-1185">Reference proteome</keyword>
<comment type="caution">
    <text evidence="1">The sequence shown here is derived from an EMBL/GenBank/DDBJ whole genome shotgun (WGS) entry which is preliminary data.</text>
</comment>
<dbReference type="Proteomes" id="UP000238937">
    <property type="component" value="Unassembled WGS sequence"/>
</dbReference>
<reference evidence="1 2" key="1">
    <citation type="submission" date="2018-03" db="EMBL/GenBank/DDBJ databases">
        <title>The ancient ancestry and fast evolution of plastids.</title>
        <authorList>
            <person name="Moore K.R."/>
            <person name="Magnabosco C."/>
            <person name="Momper L."/>
            <person name="Gold D.A."/>
            <person name="Bosak T."/>
            <person name="Fournier G.P."/>
        </authorList>
    </citation>
    <scope>NUCLEOTIDE SEQUENCE [LARGE SCALE GENOMIC DNA]</scope>
    <source>
        <strain evidence="1 2">CCALA 037</strain>
    </source>
</reference>
<protein>
    <recommendedName>
        <fullName evidence="3">PEP-CTERM sorting domain-containing protein</fullName>
    </recommendedName>
</protein>
<sequence>MANSVQAATVQFNDLASFNAATTTQNIDFEGLAGGTGSTFYDSGLTINGVNFIGVTAGGDGFPFGIVAQGSFPGDFGSGTTIRSCSGCLITATLPSGITAVSGEFASLETASVPFLIRLSTGETFNINSPVNGSSLNFAGFTSDTPISSISFRGLGDSNSFGGGTTRLDNFRFGTVNAAATTAVPEPFTVIGTLVGGTAALRMRKKLKSAVK</sequence>
<dbReference type="EMBL" id="PVWO01000186">
    <property type="protein sequence ID" value="PSB55450.1"/>
    <property type="molecule type" value="Genomic_DNA"/>
</dbReference>
<dbReference type="AlphaFoldDB" id="A0A2T1GD97"/>
<organism evidence="1 2">
    <name type="scientific">Chamaesiphon polymorphus CCALA 037</name>
    <dbReference type="NCBI Taxonomy" id="2107692"/>
    <lineage>
        <taxon>Bacteria</taxon>
        <taxon>Bacillati</taxon>
        <taxon>Cyanobacteriota</taxon>
        <taxon>Cyanophyceae</taxon>
        <taxon>Gomontiellales</taxon>
        <taxon>Chamaesiphonaceae</taxon>
        <taxon>Chamaesiphon</taxon>
    </lineage>
</organism>
<dbReference type="InterPro" id="IPR013424">
    <property type="entry name" value="Ice-binding_C"/>
</dbReference>
<dbReference type="NCBIfam" id="TIGR02595">
    <property type="entry name" value="PEP_CTERM"/>
    <property type="match status" value="1"/>
</dbReference>
<name>A0A2T1GD97_9CYAN</name>